<organism evidence="1 2">
    <name type="scientific">Fictibacillus halophilus</name>
    <dbReference type="NCBI Taxonomy" id="1610490"/>
    <lineage>
        <taxon>Bacteria</taxon>
        <taxon>Bacillati</taxon>
        <taxon>Bacillota</taxon>
        <taxon>Bacilli</taxon>
        <taxon>Bacillales</taxon>
        <taxon>Fictibacillaceae</taxon>
        <taxon>Fictibacillus</taxon>
    </lineage>
</organism>
<sequence length="291" mass="33789">MKIIDTVSFFLQNYQPTISFLKEYYKRYPSIFHEYFTYHCKDTEERHDLSIKKYPDSWLSIQRVHELINPVIVEVVQAYEEAYGVRFPVEVNLIVGGYGSNAYTHRQIIPNVTFALEKLSPEREHLRTIVAHEFGHATQNILTDKAGMKWESVNWNSPMTWLNQEGAATHFSRRIVGSLHPSVYFSFDNHGCEWLEFAQKHEDEILLAFAKDYNSFSAQSIFSEWFSINGGKKFGHSRLGYYIADLFFQNQVKKLGEGDAITAWKDNDFISNAESWLSQSTGLNKNSLELL</sequence>
<dbReference type="RefSeq" id="WP_198766584.1">
    <property type="nucleotide sequence ID" value="NZ_JAEACF010000001.1"/>
</dbReference>
<comment type="caution">
    <text evidence="1">The sequence shown here is derived from an EMBL/GenBank/DDBJ whole genome shotgun (WGS) entry which is preliminary data.</text>
</comment>
<keyword evidence="2" id="KW-1185">Reference proteome</keyword>
<name>A0ABV2LL51_9BACL</name>
<protein>
    <recommendedName>
        <fullName evidence="3">Aminopeptidase</fullName>
    </recommendedName>
</protein>
<evidence type="ECO:0000313" key="2">
    <source>
        <dbReference type="Proteomes" id="UP001549097"/>
    </source>
</evidence>
<evidence type="ECO:0000313" key="1">
    <source>
        <dbReference type="EMBL" id="MET3729315.1"/>
    </source>
</evidence>
<dbReference type="Proteomes" id="UP001549097">
    <property type="component" value="Unassembled WGS sequence"/>
</dbReference>
<proteinExistence type="predicted"/>
<gene>
    <name evidence="1" type="ORF">ABID52_002896</name>
</gene>
<accession>A0ABV2LL51</accession>
<reference evidence="1 2" key="1">
    <citation type="submission" date="2024-06" db="EMBL/GenBank/DDBJ databases">
        <title>Genomic Encyclopedia of Type Strains, Phase IV (KMG-IV): sequencing the most valuable type-strain genomes for metagenomic binning, comparative biology and taxonomic classification.</title>
        <authorList>
            <person name="Goeker M."/>
        </authorList>
    </citation>
    <scope>NUCLEOTIDE SEQUENCE [LARGE SCALE GENOMIC DNA]</scope>
    <source>
        <strain evidence="1 2">DSM 100124</strain>
    </source>
</reference>
<evidence type="ECO:0008006" key="3">
    <source>
        <dbReference type="Google" id="ProtNLM"/>
    </source>
</evidence>
<dbReference type="EMBL" id="JBEPMP010000001">
    <property type="protein sequence ID" value="MET3729315.1"/>
    <property type="molecule type" value="Genomic_DNA"/>
</dbReference>